<dbReference type="AlphaFoldDB" id="A0A1G7EW82"/>
<proteinExistence type="predicted"/>
<dbReference type="InterPro" id="IPR038666">
    <property type="entry name" value="SSP1_head-tail_sf"/>
</dbReference>
<sequence length="111" mass="12022">MAVPRLNVPLTLETAEREPDGMGGQRLVWRALGVVYAQMLSGAGRLRGAQAGAESRLAWRIILRAAPPGDPRRPAPGQRLRSGARLFRIDAVAEDGPDGRYLRINAVEEPA</sequence>
<accession>A0A1G7EW82</accession>
<organism evidence="1 2">
    <name type="scientific">Paracoccus isoporae</name>
    <dbReference type="NCBI Taxonomy" id="591205"/>
    <lineage>
        <taxon>Bacteria</taxon>
        <taxon>Pseudomonadati</taxon>
        <taxon>Pseudomonadota</taxon>
        <taxon>Alphaproteobacteria</taxon>
        <taxon>Rhodobacterales</taxon>
        <taxon>Paracoccaceae</taxon>
        <taxon>Paracoccus</taxon>
    </lineage>
</organism>
<name>A0A1G7EW82_9RHOB</name>
<keyword evidence="2" id="KW-1185">Reference proteome</keyword>
<reference evidence="1 2" key="1">
    <citation type="submission" date="2016-10" db="EMBL/GenBank/DDBJ databases">
        <authorList>
            <person name="de Groot N.N."/>
        </authorList>
    </citation>
    <scope>NUCLEOTIDE SEQUENCE [LARGE SCALE GENOMIC DNA]</scope>
    <source>
        <strain evidence="1 2">DSM 22220</strain>
    </source>
</reference>
<dbReference type="RefSeq" id="WP_090524786.1">
    <property type="nucleotide sequence ID" value="NZ_FNAH01000009.1"/>
</dbReference>
<dbReference type="InterPro" id="IPR008767">
    <property type="entry name" value="Phage_SPP1_head-tail_adaptor"/>
</dbReference>
<dbReference type="Proteomes" id="UP000199344">
    <property type="component" value="Unassembled WGS sequence"/>
</dbReference>
<dbReference type="EMBL" id="FNAH01000009">
    <property type="protein sequence ID" value="SDE67871.1"/>
    <property type="molecule type" value="Genomic_DNA"/>
</dbReference>
<dbReference type="Gene3D" id="2.40.10.270">
    <property type="entry name" value="Bacteriophage SPP1 head-tail adaptor protein"/>
    <property type="match status" value="1"/>
</dbReference>
<dbReference type="STRING" id="591205.SAMN05421538_10996"/>
<dbReference type="OrthoDB" id="7570189at2"/>
<evidence type="ECO:0000313" key="2">
    <source>
        <dbReference type="Proteomes" id="UP000199344"/>
    </source>
</evidence>
<evidence type="ECO:0000313" key="1">
    <source>
        <dbReference type="EMBL" id="SDE67871.1"/>
    </source>
</evidence>
<gene>
    <name evidence="1" type="ORF">SAMN05421538_10996</name>
</gene>
<dbReference type="Pfam" id="PF05521">
    <property type="entry name" value="Phage_HCP"/>
    <property type="match status" value="1"/>
</dbReference>
<protein>
    <submittedName>
        <fullName evidence="1">Phage head-tail joining protein</fullName>
    </submittedName>
</protein>